<proteinExistence type="inferred from homology"/>
<gene>
    <name evidence="10" type="ORF">LCGC14_1287810</name>
</gene>
<name>A0A0F9KUZ3_9ZZZZ</name>
<dbReference type="InterPro" id="IPR052216">
    <property type="entry name" value="CRISPR_Csm3_endoribonuclease"/>
</dbReference>
<evidence type="ECO:0000256" key="4">
    <source>
        <dbReference type="ARBA" id="ARBA00022759"/>
    </source>
</evidence>
<keyword evidence="6" id="KW-0694">RNA-binding</keyword>
<dbReference type="NCBIfam" id="TIGR02582">
    <property type="entry name" value="cas7_TM1809"/>
    <property type="match status" value="1"/>
</dbReference>
<comment type="caution">
    <text evidence="10">The sequence shown here is derived from an EMBL/GenBank/DDBJ whole genome shotgun (WGS) entry which is preliminary data.</text>
</comment>
<keyword evidence="5" id="KW-0378">Hydrolase</keyword>
<dbReference type="AlphaFoldDB" id="A0A0F9KUZ3"/>
<evidence type="ECO:0000256" key="2">
    <source>
        <dbReference type="ARBA" id="ARBA00022150"/>
    </source>
</evidence>
<dbReference type="InterPro" id="IPR013412">
    <property type="entry name" value="CRISPR-assoc_RAMP_Csm3"/>
</dbReference>
<dbReference type="InterPro" id="IPR005537">
    <property type="entry name" value="RAMP_III_fam"/>
</dbReference>
<sequence>MKLEKVRTIKCGIRVITGLHIGASNESIEIGGLDNPIIKDPLPGSNAPYIPGSSLKGKLRSLVEIKEGRFVPSGKLKGNPCDCGKRECPVCPVFGTSAAEHQEDLGPTRIVVRDAHLSSKWNDRFKKGDLPMEIKYENFINRINGKATPRPLERVPASVEFDLNISFKVFEGDPDDYFTTVLKGMRMLEFDALGGSGSRGCGQIKFVNITIDGELKDDSFLESIGLN</sequence>
<protein>
    <recommendedName>
        <fullName evidence="2">CRISPR system Cms endoribonuclease Csm3</fullName>
    </recommendedName>
    <alternativeName>
        <fullName evidence="8">CRISPR type III A-associated RAMP protein Csm3</fullName>
    </alternativeName>
</protein>
<keyword evidence="7" id="KW-0051">Antiviral defense</keyword>
<feature type="domain" description="CRISPR type III-associated protein" evidence="9">
    <location>
        <begin position="13"/>
        <end position="205"/>
    </location>
</feature>
<evidence type="ECO:0000256" key="6">
    <source>
        <dbReference type="ARBA" id="ARBA00022884"/>
    </source>
</evidence>
<evidence type="ECO:0000256" key="8">
    <source>
        <dbReference type="ARBA" id="ARBA00033183"/>
    </source>
</evidence>
<reference evidence="10" key="1">
    <citation type="journal article" date="2015" name="Nature">
        <title>Complex archaea that bridge the gap between prokaryotes and eukaryotes.</title>
        <authorList>
            <person name="Spang A."/>
            <person name="Saw J.H."/>
            <person name="Jorgensen S.L."/>
            <person name="Zaremba-Niedzwiedzka K."/>
            <person name="Martijn J."/>
            <person name="Lind A.E."/>
            <person name="van Eijk R."/>
            <person name="Schleper C."/>
            <person name="Guy L."/>
            <person name="Ettema T.J."/>
        </authorList>
    </citation>
    <scope>NUCLEOTIDE SEQUENCE</scope>
</reference>
<evidence type="ECO:0000256" key="7">
    <source>
        <dbReference type="ARBA" id="ARBA00023118"/>
    </source>
</evidence>
<dbReference type="PANTHER" id="PTHR35579:SF3">
    <property type="entry name" value="CRISPR SYSTEM CMS ENDORIBONUCLEASE CSM3"/>
    <property type="match status" value="1"/>
</dbReference>
<keyword evidence="3" id="KW-0540">Nuclease</keyword>
<accession>A0A0F9KUZ3</accession>
<dbReference type="EMBL" id="LAZR01007389">
    <property type="protein sequence ID" value="KKM85563.1"/>
    <property type="molecule type" value="Genomic_DNA"/>
</dbReference>
<keyword evidence="4" id="KW-0255">Endonuclease</keyword>
<evidence type="ECO:0000259" key="9">
    <source>
        <dbReference type="Pfam" id="PF03787"/>
    </source>
</evidence>
<evidence type="ECO:0000256" key="5">
    <source>
        <dbReference type="ARBA" id="ARBA00022801"/>
    </source>
</evidence>
<dbReference type="GO" id="GO:0003723">
    <property type="term" value="F:RNA binding"/>
    <property type="evidence" value="ECO:0007669"/>
    <property type="project" value="UniProtKB-KW"/>
</dbReference>
<dbReference type="GO" id="GO:0004519">
    <property type="term" value="F:endonuclease activity"/>
    <property type="evidence" value="ECO:0007669"/>
    <property type="project" value="UniProtKB-KW"/>
</dbReference>
<comment type="similarity">
    <text evidence="1">Belongs to the CRISPR-associated Csm3 family.</text>
</comment>
<dbReference type="GO" id="GO:0016787">
    <property type="term" value="F:hydrolase activity"/>
    <property type="evidence" value="ECO:0007669"/>
    <property type="project" value="UniProtKB-KW"/>
</dbReference>
<dbReference type="PANTHER" id="PTHR35579">
    <property type="entry name" value="CRISPR SYSTEM CMS ENDORIBONUCLEASE CSM3"/>
    <property type="match status" value="1"/>
</dbReference>
<dbReference type="Pfam" id="PF03787">
    <property type="entry name" value="RAMPs"/>
    <property type="match status" value="1"/>
</dbReference>
<evidence type="ECO:0000256" key="1">
    <source>
        <dbReference type="ARBA" id="ARBA00006342"/>
    </source>
</evidence>
<organism evidence="10">
    <name type="scientific">marine sediment metagenome</name>
    <dbReference type="NCBI Taxonomy" id="412755"/>
    <lineage>
        <taxon>unclassified sequences</taxon>
        <taxon>metagenomes</taxon>
        <taxon>ecological metagenomes</taxon>
    </lineage>
</organism>
<evidence type="ECO:0000313" key="10">
    <source>
        <dbReference type="EMBL" id="KKM85563.1"/>
    </source>
</evidence>
<evidence type="ECO:0000256" key="3">
    <source>
        <dbReference type="ARBA" id="ARBA00022722"/>
    </source>
</evidence>
<dbReference type="GO" id="GO:0051607">
    <property type="term" value="P:defense response to virus"/>
    <property type="evidence" value="ECO:0007669"/>
    <property type="project" value="UniProtKB-KW"/>
</dbReference>